<accession>Q0U279</accession>
<keyword evidence="3" id="KW-0813">Transport</keyword>
<dbReference type="HOGENOM" id="CLU_377269_0_0_1"/>
<feature type="transmembrane region" description="Helical" evidence="9">
    <location>
        <begin position="46"/>
        <end position="69"/>
    </location>
</feature>
<dbReference type="KEGG" id="pno:SNOG_14249"/>
<dbReference type="PANTHER" id="PTHR11660:SF57">
    <property type="entry name" value="SOLUTE CARRIER FAMILY 40 MEMBER"/>
    <property type="match status" value="1"/>
</dbReference>
<keyword evidence="6 9" id="KW-0472">Membrane</keyword>
<comment type="subcellular location">
    <subcellularLocation>
        <location evidence="1">Membrane</location>
        <topology evidence="1">Multi-pass membrane protein</topology>
    </subcellularLocation>
</comment>
<dbReference type="STRING" id="321614.Q0U279"/>
<feature type="transmembrane region" description="Helical" evidence="9">
    <location>
        <begin position="312"/>
        <end position="331"/>
    </location>
</feature>
<feature type="region of interest" description="Disordered" evidence="8">
    <location>
        <begin position="592"/>
        <end position="686"/>
    </location>
</feature>
<feature type="transmembrane region" description="Helical" evidence="9">
    <location>
        <begin position="343"/>
        <end position="362"/>
    </location>
</feature>
<dbReference type="eggNOG" id="KOG2601">
    <property type="taxonomic scope" value="Eukaryota"/>
</dbReference>
<dbReference type="Pfam" id="PF03998">
    <property type="entry name" value="Utp11"/>
    <property type="match status" value="1"/>
</dbReference>
<dbReference type="InterPro" id="IPR007144">
    <property type="entry name" value="SSU_processome_Utp11"/>
</dbReference>
<evidence type="ECO:0000256" key="3">
    <source>
        <dbReference type="ARBA" id="ARBA00022448"/>
    </source>
</evidence>
<evidence type="ECO:0000256" key="5">
    <source>
        <dbReference type="ARBA" id="ARBA00022989"/>
    </source>
</evidence>
<evidence type="ECO:0000256" key="6">
    <source>
        <dbReference type="ARBA" id="ARBA00023136"/>
    </source>
</evidence>
<evidence type="ECO:0000256" key="9">
    <source>
        <dbReference type="SAM" id="Phobius"/>
    </source>
</evidence>
<dbReference type="GO" id="GO:0006364">
    <property type="term" value="P:rRNA processing"/>
    <property type="evidence" value="ECO:0007669"/>
    <property type="project" value="InterPro"/>
</dbReference>
<feature type="region of interest" description="Disordered" evidence="8">
    <location>
        <begin position="1"/>
        <end position="23"/>
    </location>
</feature>
<feature type="transmembrane region" description="Helical" evidence="9">
    <location>
        <begin position="275"/>
        <end position="292"/>
    </location>
</feature>
<reference evidence="11" key="1">
    <citation type="journal article" date="2007" name="Plant Cell">
        <title>Dothideomycete-plant interactions illuminated by genome sequencing and EST analysis of the wheat pathogen Stagonospora nodorum.</title>
        <authorList>
            <person name="Hane J.K."/>
            <person name="Lowe R.G."/>
            <person name="Solomon P.S."/>
            <person name="Tan K.C."/>
            <person name="Schoch C.L."/>
            <person name="Spatafora J.W."/>
            <person name="Crous P.W."/>
            <person name="Kodira C."/>
            <person name="Birren B.W."/>
            <person name="Galagan J.E."/>
            <person name="Torriani S.F."/>
            <person name="McDonald B.A."/>
            <person name="Oliver R.P."/>
        </authorList>
    </citation>
    <scope>NUCLEOTIDE SEQUENCE [LARGE SCALE GENOMIC DNA]</scope>
    <source>
        <strain evidence="11">SN15 / ATCC MYA-4574 / FGSC 10173</strain>
    </source>
</reference>
<dbReference type="InterPro" id="IPR009716">
    <property type="entry name" value="Ferroportin-1"/>
</dbReference>
<dbReference type="CDD" id="cd17480">
    <property type="entry name" value="MFS_SLC40A1_like"/>
    <property type="match status" value="1"/>
</dbReference>
<feature type="transmembrane region" description="Helical" evidence="9">
    <location>
        <begin position="435"/>
        <end position="456"/>
    </location>
</feature>
<evidence type="ECO:0000313" key="10">
    <source>
        <dbReference type="EMBL" id="EAT78486.2"/>
    </source>
</evidence>
<evidence type="ECO:0008006" key="12">
    <source>
        <dbReference type="Google" id="ProtNLM"/>
    </source>
</evidence>
<dbReference type="GO" id="GO:0005381">
    <property type="term" value="F:iron ion transmembrane transporter activity"/>
    <property type="evidence" value="ECO:0007669"/>
    <property type="project" value="InterPro"/>
</dbReference>
<keyword evidence="7" id="KW-0175">Coiled coil</keyword>
<dbReference type="InterPro" id="IPR036259">
    <property type="entry name" value="MFS_trans_sf"/>
</dbReference>
<organism evidence="10 11">
    <name type="scientific">Phaeosphaeria nodorum (strain SN15 / ATCC MYA-4574 / FGSC 10173)</name>
    <name type="common">Glume blotch fungus</name>
    <name type="synonym">Parastagonospora nodorum</name>
    <dbReference type="NCBI Taxonomy" id="321614"/>
    <lineage>
        <taxon>Eukaryota</taxon>
        <taxon>Fungi</taxon>
        <taxon>Dikarya</taxon>
        <taxon>Ascomycota</taxon>
        <taxon>Pezizomycotina</taxon>
        <taxon>Dothideomycetes</taxon>
        <taxon>Pleosporomycetidae</taxon>
        <taxon>Pleosporales</taxon>
        <taxon>Pleosporineae</taxon>
        <taxon>Phaeosphaeriaceae</taxon>
        <taxon>Parastagonospora</taxon>
    </lineage>
</organism>
<protein>
    <recommendedName>
        <fullName evidence="12">Solute carrier family 40 protein</fullName>
    </recommendedName>
</protein>
<dbReference type="GeneID" id="5981367"/>
<dbReference type="Proteomes" id="UP000001055">
    <property type="component" value="Unassembled WGS sequence"/>
</dbReference>
<dbReference type="EMBL" id="CH445354">
    <property type="protein sequence ID" value="EAT78486.2"/>
    <property type="molecule type" value="Genomic_DNA"/>
</dbReference>
<feature type="compositionally biased region" description="Basic and acidic residues" evidence="8">
    <location>
        <begin position="592"/>
        <end position="605"/>
    </location>
</feature>
<evidence type="ECO:0000256" key="7">
    <source>
        <dbReference type="SAM" id="Coils"/>
    </source>
</evidence>
<dbReference type="PANTHER" id="PTHR11660">
    <property type="entry name" value="SOLUTE CARRIER FAMILY 40 MEMBER"/>
    <property type="match status" value="1"/>
</dbReference>
<evidence type="ECO:0000256" key="2">
    <source>
        <dbReference type="ARBA" id="ARBA00006279"/>
    </source>
</evidence>
<feature type="transmembrane region" description="Helical" evidence="9">
    <location>
        <begin position="99"/>
        <end position="119"/>
    </location>
</feature>
<evidence type="ECO:0000256" key="1">
    <source>
        <dbReference type="ARBA" id="ARBA00004141"/>
    </source>
</evidence>
<evidence type="ECO:0000256" key="8">
    <source>
        <dbReference type="SAM" id="MobiDB-lite"/>
    </source>
</evidence>
<keyword evidence="5 9" id="KW-1133">Transmembrane helix</keyword>
<feature type="compositionally biased region" description="Basic and acidic residues" evidence="8">
    <location>
        <begin position="660"/>
        <end position="682"/>
    </location>
</feature>
<keyword evidence="4 9" id="KW-0812">Transmembrane</keyword>
<dbReference type="Pfam" id="PF06963">
    <property type="entry name" value="FPN1"/>
    <property type="match status" value="1"/>
</dbReference>
<dbReference type="GO" id="GO:0016020">
    <property type="term" value="C:membrane"/>
    <property type="evidence" value="ECO:0007669"/>
    <property type="project" value="UniProtKB-SubCell"/>
</dbReference>
<feature type="transmembrane region" description="Helical" evidence="9">
    <location>
        <begin position="125"/>
        <end position="145"/>
    </location>
</feature>
<dbReference type="VEuPathDB" id="FungiDB:JI435_418860"/>
<dbReference type="RefSeq" id="XP_001804444.1">
    <property type="nucleotide sequence ID" value="XM_001804392.1"/>
</dbReference>
<evidence type="ECO:0000313" key="11">
    <source>
        <dbReference type="Proteomes" id="UP000001055"/>
    </source>
</evidence>
<dbReference type="SUPFAM" id="SSF103473">
    <property type="entry name" value="MFS general substrate transporter"/>
    <property type="match status" value="1"/>
</dbReference>
<gene>
    <name evidence="10" type="ORF">SNOG_14249</name>
</gene>
<dbReference type="InParanoid" id="Q0U279"/>
<evidence type="ECO:0000256" key="4">
    <source>
        <dbReference type="ARBA" id="ARBA00022692"/>
    </source>
</evidence>
<dbReference type="AlphaFoldDB" id="Q0U279"/>
<sequence>MTTGGTLPSTGSRSSSPANPTSTKPLLHRLYTSHTLSTWNSRTFEFGAVIFLAAIFPGTLFFASCYALFRSLAAAVLGSWIGTFVDRKDRLDVVRQSIVWQRLSVAGSCIVLLAMLGHGAEERGLVTYALFTLSVILACVEKLAYVANTVAVERDWIIVVSDSLKTDRQDLNSMMRRIDLLCKLVAPVGIGLLDGYSTKIAILVVFAQNAVSVAIEYWAIKQVYDAIPELGNSKASETSQDRVTPLSTTTTTTTPTTKSPVSLLAPYKSYIQNPAFLASFALSLLYLTVLSFASQMTTYLLTLGFTSTHVSLMRLVSVILELSATCAAPYLMSRIGAVRSGLWFVNEQLISIALAIGLWLYYIDKPLIAGAVLVSGVAFSRLGLWGFDLSVQFLVQDAAPEASRGSFSAIEMSLQNVFELLSFATTMVWYRPEDFQVPIFISAGAIATSAACFAGFPSTMSSMRNAVQRRNHKERAQPVEREKWGLLEKRKDYKLRAADHKQKKQKLKLLSEKARDRNPDEFSFKMLSSKVDKQGRKVADRGNTALSVDVVKLLKTQDAGYIRTMLQMVRKEREELEQKLVLEADEVRALKDGSRAEQSKHRVYVEDEEQQQTFDPDSWFGRGQDMPNQISHAEEPQFEGYSDDDDEEEPAARPKTMSKKQIEAQELAKKEKRAFNKTRDQAQSRTAYKLEMIKKREKELAAAENELELQRAKMSSTVGGVNKNGVKFKVRERKR</sequence>
<dbReference type="eggNOG" id="KOG3237">
    <property type="taxonomic scope" value="Eukaryota"/>
</dbReference>
<comment type="similarity">
    <text evidence="2">Belongs to the ferroportin (FP) (TC 2.A.100) family. SLC40A subfamily.</text>
</comment>
<feature type="coiled-coil region" evidence="7">
    <location>
        <begin position="490"/>
        <end position="517"/>
    </location>
</feature>
<proteinExistence type="inferred from homology"/>
<dbReference type="VEuPathDB" id="FungiDB:JI435_142490"/>
<dbReference type="GO" id="GO:0032040">
    <property type="term" value="C:small-subunit processome"/>
    <property type="evidence" value="ECO:0007669"/>
    <property type="project" value="InterPro"/>
</dbReference>
<name>Q0U279_PHANO</name>